<dbReference type="Gramene" id="KXG32547">
    <property type="protein sequence ID" value="KXG32547"/>
    <property type="gene ID" value="SORBI_3003G167700"/>
</dbReference>
<sequence>MWKVVVSFHLKTWKGTQWQADQVLASRLTTHLKPLPPFTDTSATVLDRAGGGGDAWSRGWERRCMALRMAAVARGRARSGAGKGDQAWARSGLGAGGGAGMGMCEPRGPRVRFGDFSIYFFHTAEFISLGREREVWAFIRSVAGAQL</sequence>
<reference evidence="2" key="2">
    <citation type="journal article" date="2018" name="Plant J.">
        <title>The Sorghum bicolor reference genome: improved assembly, gene annotations, a transcriptome atlas, and signatures of genome organization.</title>
        <authorList>
            <person name="McCormick R.F."/>
            <person name="Truong S.K."/>
            <person name="Sreedasyam A."/>
            <person name="Jenkins J."/>
            <person name="Shu S."/>
            <person name="Sims D."/>
            <person name="Kennedy M."/>
            <person name="Amirebrahimi M."/>
            <person name="Weers B.D."/>
            <person name="McKinley B."/>
            <person name="Mattison A."/>
            <person name="Morishige D.T."/>
            <person name="Grimwood J."/>
            <person name="Schmutz J."/>
            <person name="Mullet J.E."/>
        </authorList>
    </citation>
    <scope>NUCLEOTIDE SEQUENCE [LARGE SCALE GENOMIC DNA]</scope>
    <source>
        <strain evidence="2">cv. BTx623</strain>
    </source>
</reference>
<keyword evidence="2" id="KW-1185">Reference proteome</keyword>
<dbReference type="EMBL" id="CM000762">
    <property type="protein sequence ID" value="KXG32547.1"/>
    <property type="molecule type" value="Genomic_DNA"/>
</dbReference>
<dbReference type="Proteomes" id="UP000000768">
    <property type="component" value="Chromosome 3"/>
</dbReference>
<evidence type="ECO:0000313" key="1">
    <source>
        <dbReference type="EMBL" id="KXG32547.1"/>
    </source>
</evidence>
<proteinExistence type="predicted"/>
<evidence type="ECO:0000313" key="2">
    <source>
        <dbReference type="Proteomes" id="UP000000768"/>
    </source>
</evidence>
<accession>A0A1B6Q3P1</accession>
<dbReference type="AlphaFoldDB" id="A0A1B6Q3P1"/>
<dbReference type="InParanoid" id="A0A1B6Q3P1"/>
<gene>
    <name evidence="1" type="ORF">SORBI_3003G167700</name>
</gene>
<name>A0A1B6Q3P1_SORBI</name>
<organism evidence="1 2">
    <name type="scientific">Sorghum bicolor</name>
    <name type="common">Sorghum</name>
    <name type="synonym">Sorghum vulgare</name>
    <dbReference type="NCBI Taxonomy" id="4558"/>
    <lineage>
        <taxon>Eukaryota</taxon>
        <taxon>Viridiplantae</taxon>
        <taxon>Streptophyta</taxon>
        <taxon>Embryophyta</taxon>
        <taxon>Tracheophyta</taxon>
        <taxon>Spermatophyta</taxon>
        <taxon>Magnoliopsida</taxon>
        <taxon>Liliopsida</taxon>
        <taxon>Poales</taxon>
        <taxon>Poaceae</taxon>
        <taxon>PACMAD clade</taxon>
        <taxon>Panicoideae</taxon>
        <taxon>Andropogonodae</taxon>
        <taxon>Andropogoneae</taxon>
        <taxon>Sorghinae</taxon>
        <taxon>Sorghum</taxon>
    </lineage>
</organism>
<reference evidence="1 2" key="1">
    <citation type="journal article" date="2009" name="Nature">
        <title>The Sorghum bicolor genome and the diversification of grasses.</title>
        <authorList>
            <person name="Paterson A.H."/>
            <person name="Bowers J.E."/>
            <person name="Bruggmann R."/>
            <person name="Dubchak I."/>
            <person name="Grimwood J."/>
            <person name="Gundlach H."/>
            <person name="Haberer G."/>
            <person name="Hellsten U."/>
            <person name="Mitros T."/>
            <person name="Poliakov A."/>
            <person name="Schmutz J."/>
            <person name="Spannagl M."/>
            <person name="Tang H."/>
            <person name="Wang X."/>
            <person name="Wicker T."/>
            <person name="Bharti A.K."/>
            <person name="Chapman J."/>
            <person name="Feltus F.A."/>
            <person name="Gowik U."/>
            <person name="Grigoriev I.V."/>
            <person name="Lyons E."/>
            <person name="Maher C.A."/>
            <person name="Martis M."/>
            <person name="Narechania A."/>
            <person name="Otillar R.P."/>
            <person name="Penning B.W."/>
            <person name="Salamov A.A."/>
            <person name="Wang Y."/>
            <person name="Zhang L."/>
            <person name="Carpita N.C."/>
            <person name="Freeling M."/>
            <person name="Gingle A.R."/>
            <person name="Hash C.T."/>
            <person name="Keller B."/>
            <person name="Klein P."/>
            <person name="Kresovich S."/>
            <person name="McCann M.C."/>
            <person name="Ming R."/>
            <person name="Peterson D.G."/>
            <person name="Mehboob-ur-Rahman"/>
            <person name="Ware D."/>
            <person name="Westhoff P."/>
            <person name="Mayer K.F."/>
            <person name="Messing J."/>
            <person name="Rokhsar D.S."/>
        </authorList>
    </citation>
    <scope>NUCLEOTIDE SEQUENCE [LARGE SCALE GENOMIC DNA]</scope>
    <source>
        <strain evidence="2">cv. BTx623</strain>
    </source>
</reference>
<protein>
    <submittedName>
        <fullName evidence="1">Uncharacterized protein</fullName>
    </submittedName>
</protein>